<evidence type="ECO:0000259" key="5">
    <source>
        <dbReference type="SMART" id="SM00646"/>
    </source>
</evidence>
<evidence type="ECO:0000256" key="3">
    <source>
        <dbReference type="ARBA" id="ARBA00022801"/>
    </source>
</evidence>
<dbReference type="FunFam" id="3.40.630.40:FF:000005">
    <property type="entry name" value="N-acetylmuramoyl-L-alanine amidase (AmiA)"/>
    <property type="match status" value="1"/>
</dbReference>
<dbReference type="CDD" id="cd02696">
    <property type="entry name" value="MurNAc-LAA"/>
    <property type="match status" value="1"/>
</dbReference>
<dbReference type="GO" id="GO:0009253">
    <property type="term" value="P:peptidoglycan catabolic process"/>
    <property type="evidence" value="ECO:0007669"/>
    <property type="project" value="InterPro"/>
</dbReference>
<sequence length="376" mass="41215">MHVSIKYIAACLLALCPVLTAGAVSAGMPEKSDLKLKTVVIDAGHGGKDAGAVSADRKTYEKNVTLAIAKLLGQKISSAYPDVKVVYTRTTDRYVTLNDRAEIANDSHADLFISIHINSFSKPSPNGFSAHILGQSSDRNKDLFSFNQELCRRENSVILLEEDYATKYQGFNPDNPESFIMFNLMQNAFYEQSILFAAEVDSELAKGPFRTDRGISQNPFYVLWKTAMPAVLLELGFISNPADLKILNSASGREQIAARLFNAFSSFKKKYDGSVDYSVDAGKTDAAVQAPEAAPSVNQADASYGVQILVLSRRLKDGDRALKGYDAEVYPAGRMYKYIIGISSTEAEARKTLASIRKKFPDAFVVRIEDGAVTRL</sequence>
<evidence type="ECO:0000256" key="1">
    <source>
        <dbReference type="ARBA" id="ARBA00001561"/>
    </source>
</evidence>
<evidence type="ECO:0000313" key="6">
    <source>
        <dbReference type="EMBL" id="MBO8451610.1"/>
    </source>
</evidence>
<proteinExistence type="predicted"/>
<dbReference type="InterPro" id="IPR050695">
    <property type="entry name" value="N-acetylmuramoyl_amidase_3"/>
</dbReference>
<dbReference type="PANTHER" id="PTHR30404:SF0">
    <property type="entry name" value="N-ACETYLMURAMOYL-L-ALANINE AMIDASE AMIC"/>
    <property type="match status" value="1"/>
</dbReference>
<accession>A0A9D9ES01</accession>
<dbReference type="PANTHER" id="PTHR30404">
    <property type="entry name" value="N-ACETYLMURAMOYL-L-ALANINE AMIDASE"/>
    <property type="match status" value="1"/>
</dbReference>
<organism evidence="6 7">
    <name type="scientific">Candidatus Cryptobacteroides intestinavium</name>
    <dbReference type="NCBI Taxonomy" id="2840766"/>
    <lineage>
        <taxon>Bacteria</taxon>
        <taxon>Pseudomonadati</taxon>
        <taxon>Bacteroidota</taxon>
        <taxon>Bacteroidia</taxon>
        <taxon>Bacteroidales</taxon>
        <taxon>Candidatus Cryptobacteroides</taxon>
    </lineage>
</organism>
<dbReference type="SUPFAM" id="SSF53187">
    <property type="entry name" value="Zn-dependent exopeptidases"/>
    <property type="match status" value="1"/>
</dbReference>
<dbReference type="InterPro" id="IPR002508">
    <property type="entry name" value="MurNAc-LAA_cat"/>
</dbReference>
<gene>
    <name evidence="6" type="ORF">IAC06_01830</name>
</gene>
<reference evidence="6" key="1">
    <citation type="submission" date="2020-10" db="EMBL/GenBank/DDBJ databases">
        <authorList>
            <person name="Gilroy R."/>
        </authorList>
    </citation>
    <scope>NUCLEOTIDE SEQUENCE</scope>
    <source>
        <strain evidence="6">B1-20833</strain>
    </source>
</reference>
<dbReference type="AlphaFoldDB" id="A0A9D9ES01"/>
<protein>
    <recommendedName>
        <fullName evidence="2">N-acetylmuramoyl-L-alanine amidase</fullName>
        <ecNumber evidence="2">3.5.1.28</ecNumber>
    </recommendedName>
</protein>
<evidence type="ECO:0000313" key="7">
    <source>
        <dbReference type="Proteomes" id="UP000823661"/>
    </source>
</evidence>
<feature type="chain" id="PRO_5038637261" description="N-acetylmuramoyl-L-alanine amidase" evidence="4">
    <location>
        <begin position="27"/>
        <end position="376"/>
    </location>
</feature>
<reference evidence="6" key="2">
    <citation type="journal article" date="2021" name="PeerJ">
        <title>Extensive microbial diversity within the chicken gut microbiome revealed by metagenomics and culture.</title>
        <authorList>
            <person name="Gilroy R."/>
            <person name="Ravi A."/>
            <person name="Getino M."/>
            <person name="Pursley I."/>
            <person name="Horton D.L."/>
            <person name="Alikhan N.F."/>
            <person name="Baker D."/>
            <person name="Gharbi K."/>
            <person name="Hall N."/>
            <person name="Watson M."/>
            <person name="Adriaenssens E.M."/>
            <person name="Foster-Nyarko E."/>
            <person name="Jarju S."/>
            <person name="Secka A."/>
            <person name="Antonio M."/>
            <person name="Oren A."/>
            <person name="Chaudhuri R.R."/>
            <person name="La Ragione R."/>
            <person name="Hildebrand F."/>
            <person name="Pallen M.J."/>
        </authorList>
    </citation>
    <scope>NUCLEOTIDE SEQUENCE</scope>
    <source>
        <strain evidence="6">B1-20833</strain>
    </source>
</reference>
<feature type="signal peptide" evidence="4">
    <location>
        <begin position="1"/>
        <end position="26"/>
    </location>
</feature>
<dbReference type="Pfam" id="PF01520">
    <property type="entry name" value="Amidase_3"/>
    <property type="match status" value="1"/>
</dbReference>
<keyword evidence="3" id="KW-0378">Hydrolase</keyword>
<evidence type="ECO:0000256" key="2">
    <source>
        <dbReference type="ARBA" id="ARBA00011901"/>
    </source>
</evidence>
<evidence type="ECO:0000256" key="4">
    <source>
        <dbReference type="SAM" id="SignalP"/>
    </source>
</evidence>
<dbReference type="GO" id="GO:0030288">
    <property type="term" value="C:outer membrane-bounded periplasmic space"/>
    <property type="evidence" value="ECO:0007669"/>
    <property type="project" value="TreeGrafter"/>
</dbReference>
<comment type="caution">
    <text evidence="6">The sequence shown here is derived from an EMBL/GenBank/DDBJ whole genome shotgun (WGS) entry which is preliminary data.</text>
</comment>
<dbReference type="EMBL" id="JADIMI010000015">
    <property type="protein sequence ID" value="MBO8451610.1"/>
    <property type="molecule type" value="Genomic_DNA"/>
</dbReference>
<name>A0A9D9ES01_9BACT</name>
<keyword evidence="4" id="KW-0732">Signal</keyword>
<dbReference type="Gene3D" id="3.40.630.40">
    <property type="entry name" value="Zn-dependent exopeptidases"/>
    <property type="match status" value="1"/>
</dbReference>
<dbReference type="Proteomes" id="UP000823661">
    <property type="component" value="Unassembled WGS sequence"/>
</dbReference>
<dbReference type="EC" id="3.5.1.28" evidence="2"/>
<dbReference type="GO" id="GO:0008745">
    <property type="term" value="F:N-acetylmuramoyl-L-alanine amidase activity"/>
    <property type="evidence" value="ECO:0007669"/>
    <property type="project" value="UniProtKB-EC"/>
</dbReference>
<comment type="catalytic activity">
    <reaction evidence="1">
        <text>Hydrolyzes the link between N-acetylmuramoyl residues and L-amino acid residues in certain cell-wall glycopeptides.</text>
        <dbReference type="EC" id="3.5.1.28"/>
    </reaction>
</comment>
<feature type="domain" description="MurNAc-LAA" evidence="5">
    <location>
        <begin position="101"/>
        <end position="265"/>
    </location>
</feature>
<dbReference type="SMART" id="SM00646">
    <property type="entry name" value="Ami_3"/>
    <property type="match status" value="1"/>
</dbReference>